<evidence type="ECO:0000256" key="1">
    <source>
        <dbReference type="SAM" id="Phobius"/>
    </source>
</evidence>
<proteinExistence type="predicted"/>
<sequence>MHNTSQPFLDHGMYFANTVQVVEPTARHLLGPDFPTPPAPVEYIRNRLVVIDKKSLGLSMIAAVVIAAILPGLPAASAFFAWLVTAVASVIGAVIAFFTGAEASVAVDSVSFLLDESSGALSTLGWVVASALLLALLFWLNQLMQKQTERSIVWDRCPLDVRTWLVLTAIPRALYVIAAAVVVWFAILAWNDPTPSTTWLVIAAVGLVIVAAFVVAEPRFSPAPVVVPARSTLDDAPTVVPAPAPMRLGVAMTSAEYRDELTTRRSQLAPEGPWATWWAKRFHGWRPPQAPPASELTSR</sequence>
<dbReference type="RefSeq" id="WP_307039760.1">
    <property type="nucleotide sequence ID" value="NZ_JAUSYY010000001.1"/>
</dbReference>
<feature type="transmembrane region" description="Helical" evidence="1">
    <location>
        <begin position="80"/>
        <end position="100"/>
    </location>
</feature>
<feature type="transmembrane region" description="Helical" evidence="1">
    <location>
        <begin position="199"/>
        <end position="216"/>
    </location>
</feature>
<feature type="transmembrane region" description="Helical" evidence="1">
    <location>
        <begin position="161"/>
        <end position="187"/>
    </location>
</feature>
<reference evidence="2 3" key="1">
    <citation type="submission" date="2023-07" db="EMBL/GenBank/DDBJ databases">
        <title>Comparative genomics of wheat-associated soil bacteria to identify genetic determinants of phenazine resistance.</title>
        <authorList>
            <person name="Mouncey N."/>
        </authorList>
    </citation>
    <scope>NUCLEOTIDE SEQUENCE [LARGE SCALE GENOMIC DNA]</scope>
    <source>
        <strain evidence="2 3">V3I3</strain>
    </source>
</reference>
<feature type="transmembrane region" description="Helical" evidence="1">
    <location>
        <begin position="120"/>
        <end position="140"/>
    </location>
</feature>
<dbReference type="EMBL" id="JAUSYY010000001">
    <property type="protein sequence ID" value="MDQ0893380.1"/>
    <property type="molecule type" value="Genomic_DNA"/>
</dbReference>
<keyword evidence="1" id="KW-0812">Transmembrane</keyword>
<feature type="transmembrane region" description="Helical" evidence="1">
    <location>
        <begin position="55"/>
        <end position="73"/>
    </location>
</feature>
<evidence type="ECO:0000313" key="2">
    <source>
        <dbReference type="EMBL" id="MDQ0893380.1"/>
    </source>
</evidence>
<name>A0ABU0R5N6_9MICO</name>
<protein>
    <submittedName>
        <fullName evidence="2">Uncharacterized protein</fullName>
    </submittedName>
</protein>
<keyword evidence="3" id="KW-1185">Reference proteome</keyword>
<comment type="caution">
    <text evidence="2">The sequence shown here is derived from an EMBL/GenBank/DDBJ whole genome shotgun (WGS) entry which is preliminary data.</text>
</comment>
<keyword evidence="1" id="KW-0472">Membrane</keyword>
<gene>
    <name evidence="2" type="ORF">QFZ26_000935</name>
</gene>
<organism evidence="2 3">
    <name type="scientific">Agromyces ramosus</name>
    <dbReference type="NCBI Taxonomy" id="33879"/>
    <lineage>
        <taxon>Bacteria</taxon>
        <taxon>Bacillati</taxon>
        <taxon>Actinomycetota</taxon>
        <taxon>Actinomycetes</taxon>
        <taxon>Micrococcales</taxon>
        <taxon>Microbacteriaceae</taxon>
        <taxon>Agromyces</taxon>
    </lineage>
</organism>
<evidence type="ECO:0000313" key="3">
    <source>
        <dbReference type="Proteomes" id="UP001239083"/>
    </source>
</evidence>
<dbReference type="Proteomes" id="UP001239083">
    <property type="component" value="Unassembled WGS sequence"/>
</dbReference>
<keyword evidence="1" id="KW-1133">Transmembrane helix</keyword>
<accession>A0ABU0R5N6</accession>